<dbReference type="EMBL" id="POUA01000094">
    <property type="protein sequence ID" value="PZG46587.1"/>
    <property type="molecule type" value="Genomic_DNA"/>
</dbReference>
<evidence type="ECO:0000313" key="2">
    <source>
        <dbReference type="Proteomes" id="UP000248544"/>
    </source>
</evidence>
<dbReference type="AlphaFoldDB" id="A0A2W2HKY5"/>
<gene>
    <name evidence="1" type="ORF">C1I98_14320</name>
</gene>
<name>A0A2W2HKY5_9ACTN</name>
<dbReference type="Gene3D" id="3.40.50.150">
    <property type="entry name" value="Vaccinia Virus protein VP39"/>
    <property type="match status" value="1"/>
</dbReference>
<comment type="caution">
    <text evidence="1">The sequence shown here is derived from an EMBL/GenBank/DDBJ whole genome shotgun (WGS) entry which is preliminary data.</text>
</comment>
<protein>
    <submittedName>
        <fullName evidence="1">Tabtoxin biosynthesis enzyme</fullName>
    </submittedName>
</protein>
<reference evidence="1 2" key="1">
    <citation type="submission" date="2018-01" db="EMBL/GenBank/DDBJ databases">
        <title>Draft genome sequence of Sphaerisporangium sp. 7K107.</title>
        <authorList>
            <person name="Sahin N."/>
            <person name="Saygin H."/>
            <person name="Ay H."/>
        </authorList>
    </citation>
    <scope>NUCLEOTIDE SEQUENCE [LARGE SCALE GENOMIC DNA]</scope>
    <source>
        <strain evidence="1 2">7K107</strain>
    </source>
</reference>
<accession>A0A2W2HKY5</accession>
<dbReference type="SUPFAM" id="SSF53335">
    <property type="entry name" value="S-adenosyl-L-methionine-dependent methyltransferases"/>
    <property type="match status" value="1"/>
</dbReference>
<sequence length="229" mass="24534">MNRQLENLEKVYLPSADGQPSLFQIWEQGGARDDSVTPSTYSAEYRDWMTGTLTAALDRAPGGGLLSLGCGNAAVEAEIARRGYRVLGVDAMAEAVLLAKAKGVEAVCADIGHWFPDAHWPVIYMDGVLGHLYEPCAGLRPVLSRIRSWRTLPGGSGGATLVASNDAPNDGASAQPAPGVPGFHWLSGEYMRDQALASGYDDVALEQVVYRRPRSGDRVRSIIIARAHA</sequence>
<dbReference type="InterPro" id="IPR029063">
    <property type="entry name" value="SAM-dependent_MTases_sf"/>
</dbReference>
<evidence type="ECO:0000313" key="1">
    <source>
        <dbReference type="EMBL" id="PZG46587.1"/>
    </source>
</evidence>
<organism evidence="1 2">
    <name type="scientific">Spongiactinospora gelatinilytica</name>
    <dbReference type="NCBI Taxonomy" id="2666298"/>
    <lineage>
        <taxon>Bacteria</taxon>
        <taxon>Bacillati</taxon>
        <taxon>Actinomycetota</taxon>
        <taxon>Actinomycetes</taxon>
        <taxon>Streptosporangiales</taxon>
        <taxon>Streptosporangiaceae</taxon>
        <taxon>Spongiactinospora</taxon>
    </lineage>
</organism>
<dbReference type="Proteomes" id="UP000248544">
    <property type="component" value="Unassembled WGS sequence"/>
</dbReference>
<dbReference type="RefSeq" id="WP_111167670.1">
    <property type="nucleotide sequence ID" value="NZ_POUA01000094.1"/>
</dbReference>
<keyword evidence="2" id="KW-1185">Reference proteome</keyword>
<proteinExistence type="predicted"/>
<dbReference type="Pfam" id="PF13489">
    <property type="entry name" value="Methyltransf_23"/>
    <property type="match status" value="1"/>
</dbReference>